<gene>
    <name evidence="3" type="ORF">GJB61_01865</name>
</gene>
<feature type="domain" description="Heme-binding protein Shr-like Hb-interacting" evidence="2">
    <location>
        <begin position="736"/>
        <end position="806"/>
    </location>
</feature>
<evidence type="ECO:0000313" key="3">
    <source>
        <dbReference type="EMBL" id="MRN51750.1"/>
    </source>
</evidence>
<protein>
    <recommendedName>
        <fullName evidence="2">Heme-binding protein Shr-like Hb-interacting domain-containing protein</fullName>
    </recommendedName>
</protein>
<accession>A0A7X2H1R5</accession>
<organism evidence="3 4">
    <name type="scientific">Paenibacillus monticola</name>
    <dbReference type="NCBI Taxonomy" id="2666075"/>
    <lineage>
        <taxon>Bacteria</taxon>
        <taxon>Bacillati</taxon>
        <taxon>Bacillota</taxon>
        <taxon>Bacilli</taxon>
        <taxon>Bacillales</taxon>
        <taxon>Paenibacillaceae</taxon>
        <taxon>Paenibacillus</taxon>
    </lineage>
</organism>
<sequence length="932" mass="101890">MAKNSRALMKRVTGRVLSIALALTLAVVPFSTSFSSTAQALAPGSVITLQSAVVSNNNQDVTLSFNVPVAAANQNWQSFIELKGTYDGAFNSFYYNENGYANISSGTVILHFYRPLVGDSNQIRVKAGAFIGRDNSSYVLTSDLVSGNIAAHDLTIPYLESTTISSDLKQVTLTLNTTVQTATYAVESDIYNVDLYEYVRINNLQANSDYLPLNKEDIISISGNQIILSFAAPLSGDNAIQVLAGAVKSANNSTNYQIYADVNTNPLAYSSYDIDNNSELRLNFTQGILNNTLSDEALKEAITISKDDGPYTALGVNDTATITNFNIGFSNFSAPNGNSLNLHFFTPLAPGSYKVKIAANALKSSIGIVAGELTTIDTDNHSITVSDITRPLYQNVEVSADRKVVTLTFDNNLVDNTISSDWDYVNWVPKEPTSHLRDYISIQRGQNNNYNYLSTNDIVEVSTNKVIITLETALLGKYNKIQINSGAVKNEFNNVQNSEFVTSIIDLSVTSPPQYLKSTLDNLNQDWTLFFDKNIKNNTLSLDELRAAISLSINGGVEKPIDSSTTVTIIDNKLVLHFSIPFVDNNISIHIAADVISNELNNVLSEVITTDGLNPKNLYPLELLNNDTRFFTSHSVQLAFNQGIADNTGDAAGVLLKAALTYSTDKGKTFSSLQADDIVTLNDNYLVIYFHNVLQGNLQIKIAGNTLKGIAGNILQTSIVTDEMNFSPTLTGAFFINGPIVLTFEDNPSWRNKIQKVTLLESANYWVERTLSPDEYTLSAGKLTIHQGLLEEGIGYQVRVYADGFNVRYSDSMRAIQSQKSYFMTPVVTDTASGITAKVKILQNESIGHLNVIFQLMNGATPVSIVAAESDNFYAGTFTANFNVADALTNPNYTVRAFVVSEYSNNPLSVGLNMASQITDAEYDLLYYNSKD</sequence>
<comment type="caution">
    <text evidence="3">The sequence shown here is derived from an EMBL/GenBank/DDBJ whole genome shotgun (WGS) entry which is preliminary data.</text>
</comment>
<dbReference type="Proteomes" id="UP000463051">
    <property type="component" value="Unassembled WGS sequence"/>
</dbReference>
<dbReference type="EMBL" id="WJXB01000001">
    <property type="protein sequence ID" value="MRN51750.1"/>
    <property type="molecule type" value="Genomic_DNA"/>
</dbReference>
<dbReference type="Pfam" id="PF07550">
    <property type="entry name" value="Shr-like_HID"/>
    <property type="match status" value="1"/>
</dbReference>
<proteinExistence type="predicted"/>
<keyword evidence="4" id="KW-1185">Reference proteome</keyword>
<dbReference type="AlphaFoldDB" id="A0A7X2H1R5"/>
<dbReference type="InterPro" id="IPR011432">
    <property type="entry name" value="Shr-like_HID"/>
</dbReference>
<keyword evidence="1" id="KW-0732">Signal</keyword>
<feature type="signal peptide" evidence="1">
    <location>
        <begin position="1"/>
        <end position="40"/>
    </location>
</feature>
<evidence type="ECO:0000259" key="2">
    <source>
        <dbReference type="Pfam" id="PF07550"/>
    </source>
</evidence>
<name>A0A7X2H1R5_9BACL</name>
<evidence type="ECO:0000313" key="4">
    <source>
        <dbReference type="Proteomes" id="UP000463051"/>
    </source>
</evidence>
<dbReference type="RefSeq" id="WP_154116568.1">
    <property type="nucleotide sequence ID" value="NZ_WJXB01000001.1"/>
</dbReference>
<reference evidence="3 4" key="1">
    <citation type="submission" date="2019-11" db="EMBL/GenBank/DDBJ databases">
        <title>Paenibacillus monticola sp. nov., a novel PGPR strain isolated from mountain sample in China.</title>
        <authorList>
            <person name="Zhao Q."/>
            <person name="Li H.-P."/>
            <person name="Zhang J.-L."/>
        </authorList>
    </citation>
    <scope>NUCLEOTIDE SEQUENCE [LARGE SCALE GENOMIC DNA]</scope>
    <source>
        <strain evidence="3 4">LC-T2</strain>
    </source>
</reference>
<feature type="chain" id="PRO_5031564501" description="Heme-binding protein Shr-like Hb-interacting domain-containing protein" evidence="1">
    <location>
        <begin position="41"/>
        <end position="932"/>
    </location>
</feature>
<evidence type="ECO:0000256" key="1">
    <source>
        <dbReference type="SAM" id="SignalP"/>
    </source>
</evidence>